<dbReference type="EMBL" id="JBHTLI010000003">
    <property type="protein sequence ID" value="MFD1096828.1"/>
    <property type="molecule type" value="Genomic_DNA"/>
</dbReference>
<sequence length="466" mass="53127">MRYWIAVIFTCFLTGASAQHKPLLYNVDNLPQTLRGNPGAQIKFNSHIGIPFFSQISLSAGSSGVTLFDIFNDENDNVNLRVREAIRNMTFKDHFSVNEQWEIASLGWRLDNRSYLSAGIYQELDAFSYFPKDLALLMNEGNSNYINQSFDFSQVAFTAEVMTVYHIGLNFRWDNDLTVGGRVKFYSGIFNVESTGNTGEFVTVETPEGPNVYRHFARNIDVLIQTSGFASLKNEEGMSVQEATADLLGRSFFGGNLGIGVDLGFTYEVNEQFKVTGAVRDLGVMFQQQDVESYHYYGDYQTDGLEPLFPELDENDEAIPYWDIFEDEVNANLRDDTFNKPYRTWRPFKLVASAEYGFGRKLFPCNYRLVSKLRYSNLAGMQLSSVNRPQGMVYAMTAYYDRKISEKQRVRLAYTLDDYSFKNIGLMYTSTFNKFNVYLAANNLLALPNLAKANSFSMQLGMQLIF</sequence>
<name>A0ABW3NSA2_9FLAO</name>
<reference evidence="3" key="1">
    <citation type="journal article" date="2019" name="Int. J. Syst. Evol. Microbiol.">
        <title>The Global Catalogue of Microorganisms (GCM) 10K type strain sequencing project: providing services to taxonomists for standard genome sequencing and annotation.</title>
        <authorList>
            <consortium name="The Broad Institute Genomics Platform"/>
            <consortium name="The Broad Institute Genome Sequencing Center for Infectious Disease"/>
            <person name="Wu L."/>
            <person name="Ma J."/>
        </authorList>
    </citation>
    <scope>NUCLEOTIDE SEQUENCE [LARGE SCALE GENOMIC DNA]</scope>
    <source>
        <strain evidence="3">CCUG 64793</strain>
    </source>
</reference>
<evidence type="ECO:0000313" key="3">
    <source>
        <dbReference type="Proteomes" id="UP001597131"/>
    </source>
</evidence>
<dbReference type="Pfam" id="PF18990">
    <property type="entry name" value="DUF5723"/>
    <property type="match status" value="1"/>
</dbReference>
<dbReference type="InterPro" id="IPR043781">
    <property type="entry name" value="DUF5723"/>
</dbReference>
<evidence type="ECO:0000259" key="1">
    <source>
        <dbReference type="Pfam" id="PF18990"/>
    </source>
</evidence>
<accession>A0ABW3NSA2</accession>
<feature type="domain" description="DUF5723" evidence="1">
    <location>
        <begin position="38"/>
        <end position="441"/>
    </location>
</feature>
<comment type="caution">
    <text evidence="2">The sequence shown here is derived from an EMBL/GenBank/DDBJ whole genome shotgun (WGS) entry which is preliminary data.</text>
</comment>
<dbReference type="Proteomes" id="UP001597131">
    <property type="component" value="Unassembled WGS sequence"/>
</dbReference>
<protein>
    <submittedName>
        <fullName evidence="2">DUF5723 family protein</fullName>
    </submittedName>
</protein>
<keyword evidence="3" id="KW-1185">Reference proteome</keyword>
<dbReference type="RefSeq" id="WP_380746814.1">
    <property type="nucleotide sequence ID" value="NZ_JBHTLI010000003.1"/>
</dbReference>
<proteinExistence type="predicted"/>
<evidence type="ECO:0000313" key="2">
    <source>
        <dbReference type="EMBL" id="MFD1096828.1"/>
    </source>
</evidence>
<gene>
    <name evidence="2" type="ORF">ACFQ3Q_13785</name>
</gene>
<organism evidence="2 3">
    <name type="scientific">Salegentibacter chungangensis</name>
    <dbReference type="NCBI Taxonomy" id="1335724"/>
    <lineage>
        <taxon>Bacteria</taxon>
        <taxon>Pseudomonadati</taxon>
        <taxon>Bacteroidota</taxon>
        <taxon>Flavobacteriia</taxon>
        <taxon>Flavobacteriales</taxon>
        <taxon>Flavobacteriaceae</taxon>
        <taxon>Salegentibacter</taxon>
    </lineage>
</organism>